<dbReference type="InterPro" id="IPR006689">
    <property type="entry name" value="Small_GTPase_ARF/SAR"/>
</dbReference>
<dbReference type="InterPro" id="IPR024156">
    <property type="entry name" value="Small_GTPase_ARF"/>
</dbReference>
<name>A0A5J4X9P4_9EUKA</name>
<dbReference type="AlphaFoldDB" id="A0A5J4X9P4"/>
<reference evidence="5 6" key="1">
    <citation type="submission" date="2019-03" db="EMBL/GenBank/DDBJ databases">
        <title>Single cell metagenomics reveals metabolic interactions within the superorganism composed of flagellate Streblomastix strix and complex community of Bacteroidetes bacteria on its surface.</title>
        <authorList>
            <person name="Treitli S.C."/>
            <person name="Kolisko M."/>
            <person name="Husnik F."/>
            <person name="Keeling P."/>
            <person name="Hampl V."/>
        </authorList>
    </citation>
    <scope>NUCLEOTIDE SEQUENCE [LARGE SCALE GENOMIC DNA]</scope>
    <source>
        <strain evidence="5">ST1C</strain>
    </source>
</reference>
<feature type="binding site" evidence="3">
    <location>
        <position position="69"/>
    </location>
    <ligand>
        <name>GTP</name>
        <dbReference type="ChEBI" id="CHEBI:37565"/>
    </ligand>
</feature>
<evidence type="ECO:0000313" key="6">
    <source>
        <dbReference type="Proteomes" id="UP000324800"/>
    </source>
</evidence>
<dbReference type="PANTHER" id="PTHR45909:SF1">
    <property type="entry name" value="ADP-RIBOSYLATION FACTOR-RELATED PROTEIN 1"/>
    <property type="match status" value="1"/>
</dbReference>
<keyword evidence="4" id="KW-0479">Metal-binding</keyword>
<sequence>MFKSQHGIDRFLSPSAGKCIMQHVNRIFALLLFGLMPPYSHLPLVQTVGQNYKEIKTKYKELQIFDIGGSQQLRVLWPDYVISADSIFFVIDGGAKDRFEEASSELKKLLPTISQRHIPLIIIANKCDTIAFETMETIISVFKPLLNDLKNSSIFRVSAFTGEGVVECLNKIVLQESNQKGI</sequence>
<feature type="binding site" evidence="3">
    <location>
        <begin position="125"/>
        <end position="128"/>
    </location>
    <ligand>
        <name>GTP</name>
        <dbReference type="ChEBI" id="CHEBI:37565"/>
    </ligand>
</feature>
<comment type="caution">
    <text evidence="5">The sequence shown here is derived from an EMBL/GenBank/DDBJ whole genome shotgun (WGS) entry which is preliminary data.</text>
</comment>
<keyword evidence="1 3" id="KW-0547">Nucleotide-binding</keyword>
<dbReference type="GO" id="GO:0005525">
    <property type="term" value="F:GTP binding"/>
    <property type="evidence" value="ECO:0007669"/>
    <property type="project" value="UniProtKB-KW"/>
</dbReference>
<dbReference type="SMART" id="SM00177">
    <property type="entry name" value="ARF"/>
    <property type="match status" value="1"/>
</dbReference>
<evidence type="ECO:0000313" key="5">
    <source>
        <dbReference type="EMBL" id="KAA6403305.1"/>
    </source>
</evidence>
<evidence type="ECO:0000256" key="4">
    <source>
        <dbReference type="PIRSR" id="PIRSR606689-2"/>
    </source>
</evidence>
<organism evidence="5 6">
    <name type="scientific">Streblomastix strix</name>
    <dbReference type="NCBI Taxonomy" id="222440"/>
    <lineage>
        <taxon>Eukaryota</taxon>
        <taxon>Metamonada</taxon>
        <taxon>Preaxostyla</taxon>
        <taxon>Oxymonadida</taxon>
        <taxon>Streblomastigidae</taxon>
        <taxon>Streblomastix</taxon>
    </lineage>
</organism>
<dbReference type="GO" id="GO:0005794">
    <property type="term" value="C:Golgi apparatus"/>
    <property type="evidence" value="ECO:0007669"/>
    <property type="project" value="TreeGrafter"/>
</dbReference>
<dbReference type="Gene3D" id="3.40.50.300">
    <property type="entry name" value="P-loop containing nucleotide triphosphate hydrolases"/>
    <property type="match status" value="1"/>
</dbReference>
<dbReference type="PRINTS" id="PR00328">
    <property type="entry name" value="SAR1GTPBP"/>
</dbReference>
<feature type="binding site" evidence="4">
    <location>
        <position position="47"/>
    </location>
    <ligand>
        <name>Mg(2+)</name>
        <dbReference type="ChEBI" id="CHEBI:18420"/>
    </ligand>
</feature>
<dbReference type="Pfam" id="PF00025">
    <property type="entry name" value="Arf"/>
    <property type="match status" value="1"/>
</dbReference>
<keyword evidence="2 3" id="KW-0342">GTP-binding</keyword>
<dbReference type="GO" id="GO:0043001">
    <property type="term" value="P:Golgi to plasma membrane protein transport"/>
    <property type="evidence" value="ECO:0007669"/>
    <property type="project" value="TreeGrafter"/>
</dbReference>
<proteinExistence type="predicted"/>
<evidence type="ECO:0000256" key="3">
    <source>
        <dbReference type="PIRSR" id="PIRSR606689-1"/>
    </source>
</evidence>
<dbReference type="Proteomes" id="UP000324800">
    <property type="component" value="Unassembled WGS sequence"/>
</dbReference>
<dbReference type="InterPro" id="IPR027417">
    <property type="entry name" value="P-loop_NTPase"/>
</dbReference>
<dbReference type="GO" id="GO:0006886">
    <property type="term" value="P:intracellular protein transport"/>
    <property type="evidence" value="ECO:0007669"/>
    <property type="project" value="TreeGrafter"/>
</dbReference>
<gene>
    <name evidence="5" type="ORF">EZS28_001161</name>
</gene>
<dbReference type="GO" id="GO:0034067">
    <property type="term" value="P:protein localization to Golgi apparatus"/>
    <property type="evidence" value="ECO:0007669"/>
    <property type="project" value="TreeGrafter"/>
</dbReference>
<dbReference type="GO" id="GO:0046872">
    <property type="term" value="F:metal ion binding"/>
    <property type="evidence" value="ECO:0007669"/>
    <property type="project" value="UniProtKB-KW"/>
</dbReference>
<protein>
    <submittedName>
        <fullName evidence="5">Uncharacterized protein</fullName>
    </submittedName>
</protein>
<dbReference type="PANTHER" id="PTHR45909">
    <property type="entry name" value="ADP-RIBOSYLATION FACTOR-RELATED PROTEIN 1"/>
    <property type="match status" value="1"/>
</dbReference>
<dbReference type="EMBL" id="SNRW01000115">
    <property type="protein sequence ID" value="KAA6403305.1"/>
    <property type="molecule type" value="Genomic_DNA"/>
</dbReference>
<keyword evidence="4" id="KW-0460">Magnesium</keyword>
<evidence type="ECO:0000256" key="1">
    <source>
        <dbReference type="ARBA" id="ARBA00022741"/>
    </source>
</evidence>
<dbReference type="OrthoDB" id="413813at2759"/>
<dbReference type="PROSITE" id="PS51417">
    <property type="entry name" value="ARF"/>
    <property type="match status" value="1"/>
</dbReference>
<dbReference type="GO" id="GO:0003924">
    <property type="term" value="F:GTPase activity"/>
    <property type="evidence" value="ECO:0007669"/>
    <property type="project" value="InterPro"/>
</dbReference>
<accession>A0A5J4X9P4</accession>
<evidence type="ECO:0000256" key="2">
    <source>
        <dbReference type="ARBA" id="ARBA00023134"/>
    </source>
</evidence>
<dbReference type="SUPFAM" id="SSF52540">
    <property type="entry name" value="P-loop containing nucleoside triphosphate hydrolases"/>
    <property type="match status" value="1"/>
</dbReference>